<sequence>MAICNSPSSDRSITSRSRPIGVSPFAADRKSPSRASSFDRHPDGVDIFPTRQWRERGERVHRSNGRKREEREWGCRSECEERERVGGGRERKR</sequence>
<evidence type="ECO:0000313" key="2">
    <source>
        <dbReference type="EMBL" id="GMN72887.1"/>
    </source>
</evidence>
<evidence type="ECO:0000313" key="3">
    <source>
        <dbReference type="Proteomes" id="UP001187192"/>
    </source>
</evidence>
<reference evidence="2" key="1">
    <citation type="submission" date="2023-07" db="EMBL/GenBank/DDBJ databases">
        <title>draft genome sequence of fig (Ficus carica).</title>
        <authorList>
            <person name="Takahashi T."/>
            <person name="Nishimura K."/>
        </authorList>
    </citation>
    <scope>NUCLEOTIDE SEQUENCE</scope>
</reference>
<feature type="compositionally biased region" description="Basic and acidic residues" evidence="1">
    <location>
        <begin position="27"/>
        <end position="44"/>
    </location>
</feature>
<dbReference type="Proteomes" id="UP001187192">
    <property type="component" value="Unassembled WGS sequence"/>
</dbReference>
<feature type="compositionally biased region" description="Low complexity" evidence="1">
    <location>
        <begin position="1"/>
        <end position="20"/>
    </location>
</feature>
<name>A0AA88EDN0_FICCA</name>
<comment type="caution">
    <text evidence="2">The sequence shown here is derived from an EMBL/GenBank/DDBJ whole genome shotgun (WGS) entry which is preliminary data.</text>
</comment>
<feature type="region of interest" description="Disordered" evidence="1">
    <location>
        <begin position="1"/>
        <end position="93"/>
    </location>
</feature>
<protein>
    <submittedName>
        <fullName evidence="2">Uncharacterized protein</fullName>
    </submittedName>
</protein>
<dbReference type="AlphaFoldDB" id="A0AA88EDN0"/>
<accession>A0AA88EDN0</accession>
<evidence type="ECO:0000256" key="1">
    <source>
        <dbReference type="SAM" id="MobiDB-lite"/>
    </source>
</evidence>
<keyword evidence="3" id="KW-1185">Reference proteome</keyword>
<proteinExistence type="predicted"/>
<dbReference type="EMBL" id="BTGU01015647">
    <property type="protein sequence ID" value="GMN72887.1"/>
    <property type="molecule type" value="Genomic_DNA"/>
</dbReference>
<gene>
    <name evidence="2" type="ORF">TIFTF001_054800</name>
</gene>
<organism evidence="2 3">
    <name type="scientific">Ficus carica</name>
    <name type="common">Common fig</name>
    <dbReference type="NCBI Taxonomy" id="3494"/>
    <lineage>
        <taxon>Eukaryota</taxon>
        <taxon>Viridiplantae</taxon>
        <taxon>Streptophyta</taxon>
        <taxon>Embryophyta</taxon>
        <taxon>Tracheophyta</taxon>
        <taxon>Spermatophyta</taxon>
        <taxon>Magnoliopsida</taxon>
        <taxon>eudicotyledons</taxon>
        <taxon>Gunneridae</taxon>
        <taxon>Pentapetalae</taxon>
        <taxon>rosids</taxon>
        <taxon>fabids</taxon>
        <taxon>Rosales</taxon>
        <taxon>Moraceae</taxon>
        <taxon>Ficeae</taxon>
        <taxon>Ficus</taxon>
    </lineage>
</organism>
<feature type="compositionally biased region" description="Basic and acidic residues" evidence="1">
    <location>
        <begin position="52"/>
        <end position="93"/>
    </location>
</feature>